<dbReference type="Pfam" id="PF08676">
    <property type="entry name" value="MutL_C"/>
    <property type="match status" value="1"/>
</dbReference>
<dbReference type="InterPro" id="IPR013507">
    <property type="entry name" value="DNA_mismatch_S5_2-like"/>
</dbReference>
<dbReference type="InterPro" id="IPR042120">
    <property type="entry name" value="MutL_C_dimsub"/>
</dbReference>
<comment type="similarity">
    <text evidence="1">Belongs to the DNA mismatch repair MutL/HexB family.</text>
</comment>
<dbReference type="InterPro" id="IPR038973">
    <property type="entry name" value="MutL/Mlh/Pms-like"/>
</dbReference>
<dbReference type="InterPro" id="IPR037198">
    <property type="entry name" value="MutL_C_sf"/>
</dbReference>
<protein>
    <submittedName>
        <fullName evidence="5">MUTL protein homolog 3</fullName>
    </submittedName>
</protein>
<evidence type="ECO:0000259" key="4">
    <source>
        <dbReference type="SMART" id="SM01340"/>
    </source>
</evidence>
<dbReference type="FunFam" id="3.30.1370.100:FF:000007">
    <property type="entry name" value="MUTL protein homolog 3"/>
    <property type="match status" value="1"/>
</dbReference>
<evidence type="ECO:0000256" key="2">
    <source>
        <dbReference type="ARBA" id="ARBA00022763"/>
    </source>
</evidence>
<dbReference type="PANTHER" id="PTHR10073:SF47">
    <property type="entry name" value="DNA MISMATCH REPAIR PROTEIN MLH3"/>
    <property type="match status" value="1"/>
</dbReference>
<evidence type="ECO:0000313" key="5">
    <source>
        <dbReference type="EMBL" id="CAA0835116.1"/>
    </source>
</evidence>
<dbReference type="GO" id="GO:0030983">
    <property type="term" value="F:mismatched DNA binding"/>
    <property type="evidence" value="ECO:0007669"/>
    <property type="project" value="InterPro"/>
</dbReference>
<dbReference type="SMART" id="SM00853">
    <property type="entry name" value="MutL_C"/>
    <property type="match status" value="1"/>
</dbReference>
<reference evidence="5" key="1">
    <citation type="submission" date="2019-12" db="EMBL/GenBank/DDBJ databases">
        <authorList>
            <person name="Scholes J."/>
        </authorList>
    </citation>
    <scope>NUCLEOTIDE SEQUENCE</scope>
</reference>
<dbReference type="AlphaFoldDB" id="A0A9N7NRQ6"/>
<dbReference type="Proteomes" id="UP001153555">
    <property type="component" value="Unassembled WGS sequence"/>
</dbReference>
<evidence type="ECO:0000256" key="1">
    <source>
        <dbReference type="ARBA" id="ARBA00006082"/>
    </source>
</evidence>
<comment type="caution">
    <text evidence="5">The sequence shown here is derived from an EMBL/GenBank/DDBJ whole genome shotgun (WGS) entry which is preliminary data.</text>
</comment>
<dbReference type="InterPro" id="IPR020568">
    <property type="entry name" value="Ribosomal_Su5_D2-typ_SF"/>
</dbReference>
<dbReference type="Gene3D" id="3.30.1540.20">
    <property type="entry name" value="MutL, C-terminal domain, dimerisation subdomain"/>
    <property type="match status" value="1"/>
</dbReference>
<dbReference type="GO" id="GO:0032300">
    <property type="term" value="C:mismatch repair complex"/>
    <property type="evidence" value="ECO:0007669"/>
    <property type="project" value="InterPro"/>
</dbReference>
<dbReference type="Pfam" id="PF13589">
    <property type="entry name" value="HATPase_c_3"/>
    <property type="match status" value="1"/>
</dbReference>
<dbReference type="InterPro" id="IPR042121">
    <property type="entry name" value="MutL_C_regsub"/>
</dbReference>
<dbReference type="SUPFAM" id="SSF55874">
    <property type="entry name" value="ATPase domain of HSP90 chaperone/DNA topoisomerase II/histidine kinase"/>
    <property type="match status" value="1"/>
</dbReference>
<dbReference type="Gene3D" id="3.30.1370.100">
    <property type="entry name" value="MutL, C-terminal domain, regulatory subdomain"/>
    <property type="match status" value="1"/>
</dbReference>
<dbReference type="Gene3D" id="3.30.565.10">
    <property type="entry name" value="Histidine kinase-like ATPase, C-terminal domain"/>
    <property type="match status" value="1"/>
</dbReference>
<keyword evidence="6" id="KW-1185">Reference proteome</keyword>
<dbReference type="EMBL" id="CACSLK010028168">
    <property type="protein sequence ID" value="CAA0835116.1"/>
    <property type="molecule type" value="Genomic_DNA"/>
</dbReference>
<evidence type="ECO:0000259" key="3">
    <source>
        <dbReference type="SMART" id="SM00853"/>
    </source>
</evidence>
<feature type="domain" description="DNA mismatch repair protein S5" evidence="4">
    <location>
        <begin position="213"/>
        <end position="352"/>
    </location>
</feature>
<dbReference type="SUPFAM" id="SSF54211">
    <property type="entry name" value="Ribosomal protein S5 domain 2-like"/>
    <property type="match status" value="1"/>
</dbReference>
<dbReference type="Gene3D" id="3.30.230.10">
    <property type="match status" value="1"/>
</dbReference>
<dbReference type="GO" id="GO:0140664">
    <property type="term" value="F:ATP-dependent DNA damage sensor activity"/>
    <property type="evidence" value="ECO:0007669"/>
    <property type="project" value="InterPro"/>
</dbReference>
<dbReference type="GO" id="GO:0005524">
    <property type="term" value="F:ATP binding"/>
    <property type="evidence" value="ECO:0007669"/>
    <property type="project" value="InterPro"/>
</dbReference>
<dbReference type="InterPro" id="IPR014790">
    <property type="entry name" value="MutL_C"/>
</dbReference>
<proteinExistence type="inferred from homology"/>
<feature type="domain" description="MutL C-terminal dimerisation" evidence="3">
    <location>
        <begin position="983"/>
        <end position="1143"/>
    </location>
</feature>
<dbReference type="PANTHER" id="PTHR10073">
    <property type="entry name" value="DNA MISMATCH REPAIR PROTEIN MLH, PMS, MUTL"/>
    <property type="match status" value="1"/>
</dbReference>
<dbReference type="OrthoDB" id="429932at2759"/>
<dbReference type="SUPFAM" id="SSF118116">
    <property type="entry name" value="DNA mismatch repair protein MutL"/>
    <property type="match status" value="1"/>
</dbReference>
<dbReference type="InterPro" id="IPR014721">
    <property type="entry name" value="Ribsml_uS5_D2-typ_fold_subgr"/>
</dbReference>
<name>A0A9N7NRQ6_STRHE</name>
<dbReference type="InterPro" id="IPR036890">
    <property type="entry name" value="HATPase_C_sf"/>
</dbReference>
<gene>
    <name evidence="5" type="ORF">SHERM_02842</name>
</gene>
<evidence type="ECO:0000313" key="6">
    <source>
        <dbReference type="Proteomes" id="UP001153555"/>
    </source>
</evidence>
<dbReference type="GO" id="GO:0006298">
    <property type="term" value="P:mismatch repair"/>
    <property type="evidence" value="ECO:0007669"/>
    <property type="project" value="InterPro"/>
</dbReference>
<organism evidence="5 6">
    <name type="scientific">Striga hermonthica</name>
    <name type="common">Purple witchweed</name>
    <name type="synonym">Buchnera hermonthica</name>
    <dbReference type="NCBI Taxonomy" id="68872"/>
    <lineage>
        <taxon>Eukaryota</taxon>
        <taxon>Viridiplantae</taxon>
        <taxon>Streptophyta</taxon>
        <taxon>Embryophyta</taxon>
        <taxon>Tracheophyta</taxon>
        <taxon>Spermatophyta</taxon>
        <taxon>Magnoliopsida</taxon>
        <taxon>eudicotyledons</taxon>
        <taxon>Gunneridae</taxon>
        <taxon>Pentapetalae</taxon>
        <taxon>asterids</taxon>
        <taxon>lamiids</taxon>
        <taxon>Lamiales</taxon>
        <taxon>Orobanchaceae</taxon>
        <taxon>Buchnereae</taxon>
        <taxon>Striga</taxon>
    </lineage>
</organism>
<dbReference type="GO" id="GO:0016887">
    <property type="term" value="F:ATP hydrolysis activity"/>
    <property type="evidence" value="ECO:0007669"/>
    <property type="project" value="InterPro"/>
</dbReference>
<keyword evidence="2" id="KW-0227">DNA damage</keyword>
<dbReference type="SMART" id="SM01340">
    <property type="entry name" value="DNA_mis_repair"/>
    <property type="match status" value="1"/>
</dbReference>
<accession>A0A9N7NRQ6</accession>
<sequence length="1278" mass="143949">MRSIERLPKAVHNSVRSGLVMCDFTRVVEELVYNSLDAGATKVSVAVGVGKYYVKVDDNGSGITRDGLLLLGERYITSKMNVPLMDAGHENLDFHGEALCSISDISLLDIVTKARGKPNGYRKIMKNSKCVYLGIHDDRQEVGTTVTVRDMFYNQPVRRKHIESSPKKVLDSIKLSMLRIALVHVNVSFKVIDVESALDLLHTRTSSSPLSILSSYFGIEYSATLYKLNISDDELKLTGYISDPHEVLLPKAIQYVCIHNIDINSRFVSKGPIHTLVNQLAAKFDLLNACQTTVNSYNEKQNKYKMCPMFILNLHCPRSYYDIITPGRTSVEFKDWDPVLTLIGNGVLRLWNEYISPDKDASDTFGRGKKRCWKHKFKAPLFLDSPQAKKICNDYDDMLDFDGCVYSNGKPPRKVSELIKNQKEIGSLCEVGYHSRSHGGSLVGYGVTGRLHSGSVTGYETTTRNEIRDDPSPCIVYSRSYAKYTFGEDEDRLSLDLENSLPELNAETDNIPTATVAASDDLQFSDGTNLHQEPSRKFLRSCSSGRKLKFDRNSPVMDERFQLRGDDNRIEKSWNDCDDSMDDKIGANVFGMDRHHEEASVFQYASRAQFDMHERVEFRTSDSDMSSSVFAKISPNSFSLVPNCSPNWQCFRSGWSPFTAEDNIGIRFNDNDESTYDGLNEGCPELYCTQGEGEDFNYNNSISRFPRSQLNCSFVDMSPDRKSENNEFHWGNFDYMFSPKSFKNFRKRDWSLLSPCGQQSPRNHLVPSSYNPSPMVNEREKPNLGNQKTHSNGRKIFIRSHSAPPCHKRKKRYIDLTCTSSMLSTKSNFQNIPRTLESTTFLQDLRDSCRELHSEAENLKISQIPFDQYYASLMERPSKDLPIDERKILKMAPEVVENGGPQNMGLSVRVGSVECLDTIEIPDSQKALCKWRNQFLPYAGGSRSDDTNDEDNILDITSDTMHLSGDTLIPKSIDRTLLEDAKVLNQVDKKFIAIVAGKNLAIIDQHAADERIRLEALRLKVLSGEMKTITYLDAEQQMALPEFGYQLLQNYAAQIQAWGWMCNIHSQDASSFSKHLDFLHKQQTVVKLLAVPRILDVDLTDADLLEFLQQLVDTDGSSTMPPSVHRVLNNKACRGAIMFGDSLLPSECSLLVDELKRTSLCFQCAHGRPTTVPLVNLDLLHDRIANLCSAQSWHGLSRHKPSLERIAQRLSRCTFYASSPRHSIADTVVCAAIILCNSECFTAAGPIPSKQDNSTRDTAAISNLHCGGERRTLTELGL</sequence>